<evidence type="ECO:0000256" key="2">
    <source>
        <dbReference type="ARBA" id="ARBA00012438"/>
    </source>
</evidence>
<keyword evidence="6" id="KW-0902">Two-component regulatory system</keyword>
<keyword evidence="9" id="KW-1133">Transmembrane helix</keyword>
<dbReference type="InterPro" id="IPR003594">
    <property type="entry name" value="HATPase_dom"/>
</dbReference>
<dbReference type="Pfam" id="PF00672">
    <property type="entry name" value="HAMP"/>
    <property type="match status" value="1"/>
</dbReference>
<dbReference type="FunFam" id="1.10.287.130:FF:000001">
    <property type="entry name" value="Two-component sensor histidine kinase"/>
    <property type="match status" value="1"/>
</dbReference>
<dbReference type="SUPFAM" id="SSF52172">
    <property type="entry name" value="CheY-like"/>
    <property type="match status" value="4"/>
</dbReference>
<dbReference type="Gene3D" id="1.10.287.130">
    <property type="match status" value="1"/>
</dbReference>
<dbReference type="InterPro" id="IPR003660">
    <property type="entry name" value="HAMP_dom"/>
</dbReference>
<dbReference type="SUPFAM" id="SSF55874">
    <property type="entry name" value="ATPase domain of HSP90 chaperone/DNA topoisomerase II/histidine kinase"/>
    <property type="match status" value="1"/>
</dbReference>
<dbReference type="InterPro" id="IPR004358">
    <property type="entry name" value="Sig_transdc_His_kin-like_C"/>
</dbReference>
<dbReference type="Gene3D" id="3.30.450.40">
    <property type="match status" value="1"/>
</dbReference>
<dbReference type="InterPro" id="IPR029016">
    <property type="entry name" value="GAF-like_dom_sf"/>
</dbReference>
<dbReference type="EMBL" id="UOEP01000092">
    <property type="protein sequence ID" value="VAW18822.1"/>
    <property type="molecule type" value="Genomic_DNA"/>
</dbReference>
<dbReference type="Gene3D" id="3.40.50.2300">
    <property type="match status" value="3"/>
</dbReference>
<evidence type="ECO:0000256" key="5">
    <source>
        <dbReference type="ARBA" id="ARBA00022777"/>
    </source>
</evidence>
<evidence type="ECO:0000259" key="10">
    <source>
        <dbReference type="PROSITE" id="PS50109"/>
    </source>
</evidence>
<feature type="compositionally biased region" description="Polar residues" evidence="8">
    <location>
        <begin position="1216"/>
        <end position="1238"/>
    </location>
</feature>
<dbReference type="PROSITE" id="PS50109">
    <property type="entry name" value="HIS_KIN"/>
    <property type="match status" value="1"/>
</dbReference>
<feature type="domain" description="Response regulatory" evidence="11">
    <location>
        <begin position="833"/>
        <end position="946"/>
    </location>
</feature>
<evidence type="ECO:0000256" key="6">
    <source>
        <dbReference type="ARBA" id="ARBA00023012"/>
    </source>
</evidence>
<dbReference type="SMART" id="SM00448">
    <property type="entry name" value="REC"/>
    <property type="match status" value="3"/>
</dbReference>
<dbReference type="Pfam" id="PF00512">
    <property type="entry name" value="HisKA"/>
    <property type="match status" value="1"/>
</dbReference>
<dbReference type="SUPFAM" id="SSF158472">
    <property type="entry name" value="HAMP domain-like"/>
    <property type="match status" value="1"/>
</dbReference>
<evidence type="ECO:0000256" key="3">
    <source>
        <dbReference type="ARBA" id="ARBA00022553"/>
    </source>
</evidence>
<feature type="domain" description="HAMP" evidence="12">
    <location>
        <begin position="316"/>
        <end position="368"/>
    </location>
</feature>
<keyword evidence="5 13" id="KW-0418">Kinase</keyword>
<keyword evidence="7" id="KW-0175">Coiled coil</keyword>
<evidence type="ECO:0000313" key="13">
    <source>
        <dbReference type="EMBL" id="VAW18822.1"/>
    </source>
</evidence>
<dbReference type="SMART" id="SM00304">
    <property type="entry name" value="HAMP"/>
    <property type="match status" value="1"/>
</dbReference>
<dbReference type="CDD" id="cd06225">
    <property type="entry name" value="HAMP"/>
    <property type="match status" value="1"/>
</dbReference>
<evidence type="ECO:0000256" key="4">
    <source>
        <dbReference type="ARBA" id="ARBA00022679"/>
    </source>
</evidence>
<name>A0A3B0TWQ3_9ZZZZ</name>
<proteinExistence type="predicted"/>
<dbReference type="GO" id="GO:0009927">
    <property type="term" value="F:histidine phosphotransfer kinase activity"/>
    <property type="evidence" value="ECO:0007669"/>
    <property type="project" value="TreeGrafter"/>
</dbReference>
<dbReference type="EC" id="2.7.13.3" evidence="2"/>
<dbReference type="PROSITE" id="PS50110">
    <property type="entry name" value="RESPONSE_REGULATORY"/>
    <property type="match status" value="3"/>
</dbReference>
<feature type="domain" description="Response regulatory" evidence="11">
    <location>
        <begin position="951"/>
        <end position="1067"/>
    </location>
</feature>
<evidence type="ECO:0000256" key="8">
    <source>
        <dbReference type="SAM" id="MobiDB-lite"/>
    </source>
</evidence>
<sequence length="1368" mass="152834">MRLTLWFLIIGLFPLTLSILIPSIQKFDVVKYNSTQKLTAIRDLRVEQLHRWLSEKQLSLKTLSEDNDLIKLADFYDDNLQAPKARDIYNNIKNELKSYIGHYKEYIEIFIINPKTGKVIISTDPASLGEDKSKDIYFTEPLKTRGNYIKDIYFDNKLQKHTMAFASPIIDKRSLNAEKPIAGILVATIDLKNSLYVLLQDRTGLGETGESLIINKNSVALNELRSYVNAPLNLKINSRAAALALKGETGIIESTDYNNSDVLAAYTFIQSIGWGFITKQNVDEIYAPIRAMLVNYAVLFLISLILLVLVASVVGRSISKPIVNMAMVSERIEKGDLSARNEKITTDELGFLARSFNKMAEVISSKFEIQENVSAISTTMMELVDMDEFRNKLLVKLMSITEASMGAFYVLDKTKHQFVHFTSIGTNPSLLQPFDAESPEGEFAKVLKFKEITHIKNIPYDSVFRFKTSAADINPREIITLPILVDDAVVAVISLVNIKEFNVNSIEILNQSLININTAYSHILATEKTRSLAEHLAKVNEQLEAQTKEILNKSEELQRYTLELNRQNQELDTQRLHVEEANRLKSEFVSNMSHELRTPLNSIMALSRVLIMRSKDRITNEEKEYLKIIERNGKQLLSLINDILDLSKIEAGKLDLNISKVSIKSLLETIKENLHQLAVDKGLKISLQVPGDMPLIETDQLKLNQVIQNIVGNAIKFTDKGEVKIIASKTDDGRIAIVVKDTGIGIPEKDIPYIFEEFRQVDGTISRKFEGTGLGLAIAKKTIKLLGGDIKASSRLGVGSTFTITIPLVSRGEIKPKQVTYYKPGNKENGRKSILVVDDDPDVSSKLSKDITEAGYKTIIASSGAEALELAEKYHPSLITLDIIMPEMDGWEVLGQLKENPKTKDIPVIVVSVSDDLKTGLALGAVGHIFKPVDKDKLIAKINNVVRVSSSLLLVDDNDLDLQLMAYKLKSNKWEVNTASGGKECIDLLEKNVPDVLILDLLMPEVDGFQVLNHIRSQEKTKGLPVIIITSKNLTEQEKHELEKKASKVLIKSQTSLYEMHEEINRIISGLTGSPKTEGDAVEKEISGKEKNKEATLVVVKNPEADIDELLATLKKEGYRLEVVDEVQQNIKDLSPSGIILSVEIPEMGNFIALERLQGIEELKNTPVLIITKKEFKNQEASGFNMHYLQYFRYDKNYPHGVIDKIQLMLNPPSKTPQSDIATAENGSSNLDKGDGQSNVKRALKEGARILVIEDNQDNRVSISAILNGQYEIIEAVDGLEGLRKAQTTLPDIILLDISLPLMDGLEVTRILKSNDETKSIPVIAVTAHAMKDDEERCMEAGCDGYITKPIDPEELLAKITMVFEDMA</sequence>
<accession>A0A3B0TWQ3</accession>
<dbReference type="CDD" id="cd16922">
    <property type="entry name" value="HATPase_EvgS-ArcB-TorS-like"/>
    <property type="match status" value="1"/>
</dbReference>
<dbReference type="CDD" id="cd18773">
    <property type="entry name" value="PDC1_HK_sensor"/>
    <property type="match status" value="1"/>
</dbReference>
<dbReference type="InterPro" id="IPR001789">
    <property type="entry name" value="Sig_transdc_resp-reg_receiver"/>
</dbReference>
<dbReference type="InterPro" id="IPR011006">
    <property type="entry name" value="CheY-like_superfamily"/>
</dbReference>
<evidence type="ECO:0000256" key="7">
    <source>
        <dbReference type="SAM" id="Coils"/>
    </source>
</evidence>
<dbReference type="PANTHER" id="PTHR43047">
    <property type="entry name" value="TWO-COMPONENT HISTIDINE PROTEIN KINASE"/>
    <property type="match status" value="1"/>
</dbReference>
<dbReference type="InterPro" id="IPR005467">
    <property type="entry name" value="His_kinase_dom"/>
</dbReference>
<dbReference type="InterPro" id="IPR003661">
    <property type="entry name" value="HisK_dim/P_dom"/>
</dbReference>
<dbReference type="InterPro" id="IPR036890">
    <property type="entry name" value="HATPase_C_sf"/>
</dbReference>
<dbReference type="SMART" id="SM00388">
    <property type="entry name" value="HisKA"/>
    <property type="match status" value="1"/>
</dbReference>
<evidence type="ECO:0000256" key="9">
    <source>
        <dbReference type="SAM" id="Phobius"/>
    </source>
</evidence>
<dbReference type="PANTHER" id="PTHR43047:SF72">
    <property type="entry name" value="OSMOSENSING HISTIDINE PROTEIN KINASE SLN1"/>
    <property type="match status" value="1"/>
</dbReference>
<dbReference type="GO" id="GO:0000155">
    <property type="term" value="F:phosphorelay sensor kinase activity"/>
    <property type="evidence" value="ECO:0007669"/>
    <property type="project" value="InterPro"/>
</dbReference>
<comment type="catalytic activity">
    <reaction evidence="1">
        <text>ATP + protein L-histidine = ADP + protein N-phospho-L-histidine.</text>
        <dbReference type="EC" id="2.7.13.3"/>
    </reaction>
</comment>
<evidence type="ECO:0000259" key="12">
    <source>
        <dbReference type="PROSITE" id="PS50885"/>
    </source>
</evidence>
<dbReference type="PRINTS" id="PR00344">
    <property type="entry name" value="BCTRLSENSOR"/>
</dbReference>
<dbReference type="InterPro" id="IPR036097">
    <property type="entry name" value="HisK_dim/P_sf"/>
</dbReference>
<organism evidence="13">
    <name type="scientific">hydrothermal vent metagenome</name>
    <dbReference type="NCBI Taxonomy" id="652676"/>
    <lineage>
        <taxon>unclassified sequences</taxon>
        <taxon>metagenomes</taxon>
        <taxon>ecological metagenomes</taxon>
    </lineage>
</organism>
<evidence type="ECO:0000256" key="1">
    <source>
        <dbReference type="ARBA" id="ARBA00000085"/>
    </source>
</evidence>
<dbReference type="SUPFAM" id="SSF55781">
    <property type="entry name" value="GAF domain-like"/>
    <property type="match status" value="1"/>
</dbReference>
<feature type="domain" description="Histidine kinase" evidence="10">
    <location>
        <begin position="591"/>
        <end position="810"/>
    </location>
</feature>
<dbReference type="FunFam" id="3.30.565.10:FF:000010">
    <property type="entry name" value="Sensor histidine kinase RcsC"/>
    <property type="match status" value="1"/>
</dbReference>
<gene>
    <name evidence="13" type="ORF">MNBD_BACTEROID01-2068</name>
</gene>
<keyword evidence="3" id="KW-0597">Phosphoprotein</keyword>
<reference evidence="13" key="1">
    <citation type="submission" date="2018-06" db="EMBL/GenBank/DDBJ databases">
        <authorList>
            <person name="Zhirakovskaya E."/>
        </authorList>
    </citation>
    <scope>NUCLEOTIDE SEQUENCE</scope>
</reference>
<keyword evidence="9" id="KW-0472">Membrane</keyword>
<dbReference type="Pfam" id="PF02518">
    <property type="entry name" value="HATPase_c"/>
    <property type="match status" value="1"/>
</dbReference>
<dbReference type="SMART" id="SM00387">
    <property type="entry name" value="HATPase_c"/>
    <property type="match status" value="1"/>
</dbReference>
<dbReference type="GO" id="GO:0005886">
    <property type="term" value="C:plasma membrane"/>
    <property type="evidence" value="ECO:0007669"/>
    <property type="project" value="TreeGrafter"/>
</dbReference>
<feature type="transmembrane region" description="Helical" evidence="9">
    <location>
        <begin position="293"/>
        <end position="315"/>
    </location>
</feature>
<dbReference type="CDD" id="cd00082">
    <property type="entry name" value="HisKA"/>
    <property type="match status" value="1"/>
</dbReference>
<dbReference type="PROSITE" id="PS50885">
    <property type="entry name" value="HAMP"/>
    <property type="match status" value="1"/>
</dbReference>
<keyword evidence="9" id="KW-0812">Transmembrane</keyword>
<dbReference type="Gene3D" id="3.30.565.10">
    <property type="entry name" value="Histidine kinase-like ATPase, C-terminal domain"/>
    <property type="match status" value="1"/>
</dbReference>
<feature type="coiled-coil region" evidence="7">
    <location>
        <begin position="533"/>
        <end position="584"/>
    </location>
</feature>
<keyword evidence="4" id="KW-0808">Transferase</keyword>
<dbReference type="SUPFAM" id="SSF47384">
    <property type="entry name" value="Homodimeric domain of signal transducing histidine kinase"/>
    <property type="match status" value="1"/>
</dbReference>
<protein>
    <recommendedName>
        <fullName evidence="2">histidine kinase</fullName>
        <ecNumber evidence="2">2.7.13.3</ecNumber>
    </recommendedName>
</protein>
<feature type="region of interest" description="Disordered" evidence="8">
    <location>
        <begin position="1214"/>
        <end position="1238"/>
    </location>
</feature>
<dbReference type="Gene3D" id="3.30.450.20">
    <property type="entry name" value="PAS domain"/>
    <property type="match status" value="1"/>
</dbReference>
<feature type="domain" description="Response regulatory" evidence="11">
    <location>
        <begin position="1249"/>
        <end position="1364"/>
    </location>
</feature>
<evidence type="ECO:0000259" key="11">
    <source>
        <dbReference type="PROSITE" id="PS50110"/>
    </source>
</evidence>
<dbReference type="Pfam" id="PF00072">
    <property type="entry name" value="Response_reg"/>
    <property type="match status" value="3"/>
</dbReference>
<dbReference type="Gene3D" id="6.10.340.10">
    <property type="match status" value="1"/>
</dbReference>